<dbReference type="PANTHER" id="PTHR48245:SF1">
    <property type="match status" value="1"/>
</dbReference>
<name>A0AAD7P3T9_QUISA</name>
<dbReference type="EMBL" id="JARAOO010000560">
    <property type="protein sequence ID" value="KAJ7940965.1"/>
    <property type="molecule type" value="Genomic_DNA"/>
</dbReference>
<sequence>MSVKMRTTCTWTERPYEASLFPGIGFGPFLRSLGGRRRRPPSGGARAISEIPLWKS</sequence>
<organism evidence="2 3">
    <name type="scientific">Quillaja saponaria</name>
    <name type="common">Soap bark tree</name>
    <dbReference type="NCBI Taxonomy" id="32244"/>
    <lineage>
        <taxon>Eukaryota</taxon>
        <taxon>Viridiplantae</taxon>
        <taxon>Streptophyta</taxon>
        <taxon>Embryophyta</taxon>
        <taxon>Tracheophyta</taxon>
        <taxon>Spermatophyta</taxon>
        <taxon>Magnoliopsida</taxon>
        <taxon>eudicotyledons</taxon>
        <taxon>Gunneridae</taxon>
        <taxon>Pentapetalae</taxon>
        <taxon>rosids</taxon>
        <taxon>fabids</taxon>
        <taxon>Fabales</taxon>
        <taxon>Quillajaceae</taxon>
        <taxon>Quillaja</taxon>
    </lineage>
</organism>
<evidence type="ECO:0000313" key="3">
    <source>
        <dbReference type="Proteomes" id="UP001163823"/>
    </source>
</evidence>
<dbReference type="Proteomes" id="UP001163823">
    <property type="component" value="Unassembled WGS sequence"/>
</dbReference>
<evidence type="ECO:0000256" key="1">
    <source>
        <dbReference type="SAM" id="MobiDB-lite"/>
    </source>
</evidence>
<feature type="region of interest" description="Disordered" evidence="1">
    <location>
        <begin position="33"/>
        <end position="56"/>
    </location>
</feature>
<dbReference type="KEGG" id="qsa:O6P43_035984"/>
<proteinExistence type="predicted"/>
<accession>A0AAD7P3T9</accession>
<protein>
    <submittedName>
        <fullName evidence="2">Imp biosynthesis protein</fullName>
    </submittedName>
</protein>
<dbReference type="AlphaFoldDB" id="A0AAD7P3T9"/>
<evidence type="ECO:0000313" key="2">
    <source>
        <dbReference type="EMBL" id="KAJ7940965.1"/>
    </source>
</evidence>
<feature type="non-terminal residue" evidence="2">
    <location>
        <position position="1"/>
    </location>
</feature>
<comment type="caution">
    <text evidence="2">The sequence shown here is derived from an EMBL/GenBank/DDBJ whole genome shotgun (WGS) entry which is preliminary data.</text>
</comment>
<reference evidence="2" key="1">
    <citation type="journal article" date="2023" name="Science">
        <title>Elucidation of the pathway for biosynthesis of saponin adjuvants from the soapbark tree.</title>
        <authorList>
            <person name="Reed J."/>
            <person name="Orme A."/>
            <person name="El-Demerdash A."/>
            <person name="Owen C."/>
            <person name="Martin L.B.B."/>
            <person name="Misra R.C."/>
            <person name="Kikuchi S."/>
            <person name="Rejzek M."/>
            <person name="Martin A.C."/>
            <person name="Harkess A."/>
            <person name="Leebens-Mack J."/>
            <person name="Louveau T."/>
            <person name="Stephenson M.J."/>
            <person name="Osbourn A."/>
        </authorList>
    </citation>
    <scope>NUCLEOTIDE SEQUENCE</scope>
    <source>
        <strain evidence="2">S10</strain>
    </source>
</reference>
<gene>
    <name evidence="2" type="ORF">O6P43_035984</name>
</gene>
<keyword evidence="3" id="KW-1185">Reference proteome</keyword>
<dbReference type="PANTHER" id="PTHR48245">
    <property type="match status" value="1"/>
</dbReference>